<keyword evidence="1" id="KW-0472">Membrane</keyword>
<proteinExistence type="predicted"/>
<evidence type="ECO:0000313" key="2">
    <source>
        <dbReference type="EMBL" id="KNE19230.1"/>
    </source>
</evidence>
<dbReference type="RefSeq" id="WP_050351746.1">
    <property type="nucleotide sequence ID" value="NZ_CP073011.1"/>
</dbReference>
<gene>
    <name evidence="2" type="ORF">AFK71_11910</name>
</gene>
<keyword evidence="1" id="KW-0812">Transmembrane</keyword>
<dbReference type="Proteomes" id="UP000036780">
    <property type="component" value="Unassembled WGS sequence"/>
</dbReference>
<evidence type="ECO:0000313" key="3">
    <source>
        <dbReference type="Proteomes" id="UP000036780"/>
    </source>
</evidence>
<feature type="transmembrane region" description="Helical" evidence="1">
    <location>
        <begin position="152"/>
        <end position="175"/>
    </location>
</feature>
<organism evidence="2 3">
    <name type="scientific">Virgibacillus pantothenticus</name>
    <dbReference type="NCBI Taxonomy" id="1473"/>
    <lineage>
        <taxon>Bacteria</taxon>
        <taxon>Bacillati</taxon>
        <taxon>Bacillota</taxon>
        <taxon>Bacilli</taxon>
        <taxon>Bacillales</taxon>
        <taxon>Bacillaceae</taxon>
        <taxon>Virgibacillus</taxon>
    </lineage>
</organism>
<dbReference type="GeneID" id="66872294"/>
<keyword evidence="1" id="KW-1133">Transmembrane helix</keyword>
<dbReference type="AlphaFoldDB" id="A0A0L0QKS7"/>
<sequence length="267" mass="30774">MRKISKNQELTKLESEWKAHFDRFTAPEPSREKTLDLIEKIKSMEQEQSPVDLRKELETTQDNLSTRSKIVNMFLSQWNFYGTVSWLMTGLLMIVITFTISENYGAAGAGFLSWMKWITLLVIAVIGYSFRPKNEGNEIIEMLSYYPIIQQIFTRFIIVMGFQVALTLPLSFIVIGKESTTLYLVSSVIPVFFFGVIGFVTILWLGQKLGLALTLFIWFSQVFMKKKLLFQTPGDDYFLVIHMIIFGVSILLLSSVLLKRRFSVNTK</sequence>
<feature type="transmembrane region" description="Helical" evidence="1">
    <location>
        <begin position="181"/>
        <end position="202"/>
    </location>
</feature>
<feature type="transmembrane region" description="Helical" evidence="1">
    <location>
        <begin position="237"/>
        <end position="258"/>
    </location>
</feature>
<evidence type="ECO:0000256" key="1">
    <source>
        <dbReference type="SAM" id="Phobius"/>
    </source>
</evidence>
<feature type="transmembrane region" description="Helical" evidence="1">
    <location>
        <begin position="78"/>
        <end position="100"/>
    </location>
</feature>
<feature type="transmembrane region" description="Helical" evidence="1">
    <location>
        <begin position="209"/>
        <end position="225"/>
    </location>
</feature>
<accession>A0A0L0QKS7</accession>
<feature type="transmembrane region" description="Helical" evidence="1">
    <location>
        <begin position="112"/>
        <end position="131"/>
    </location>
</feature>
<name>A0A0L0QKS7_VIRPA</name>
<dbReference type="PATRIC" id="fig|1473.5.peg.935"/>
<comment type="caution">
    <text evidence="2">The sequence shown here is derived from an EMBL/GenBank/DDBJ whole genome shotgun (WGS) entry which is preliminary data.</text>
</comment>
<dbReference type="EMBL" id="LGTO01000007">
    <property type="protein sequence ID" value="KNE19230.1"/>
    <property type="molecule type" value="Genomic_DNA"/>
</dbReference>
<keyword evidence="3" id="KW-1185">Reference proteome</keyword>
<reference evidence="3" key="1">
    <citation type="submission" date="2015-07" db="EMBL/GenBank/DDBJ databases">
        <title>Fjat-10053 dsm26.</title>
        <authorList>
            <person name="Liu B."/>
            <person name="Wang J."/>
            <person name="Zhu Y."/>
            <person name="Liu G."/>
            <person name="Chen Q."/>
            <person name="Chen Z."/>
            <person name="Lan J."/>
            <person name="Che J."/>
            <person name="Ge C."/>
            <person name="Shi H."/>
            <person name="Pan Z."/>
            <person name="Liu X."/>
        </authorList>
    </citation>
    <scope>NUCLEOTIDE SEQUENCE [LARGE SCALE GENOMIC DNA]</scope>
    <source>
        <strain evidence="3">DSM 26</strain>
    </source>
</reference>
<protein>
    <submittedName>
        <fullName evidence="2">Uncharacterized protein</fullName>
    </submittedName>
</protein>